<proteinExistence type="predicted"/>
<name>A0A1T2L7X2_9GAMM</name>
<dbReference type="InterPro" id="IPR050383">
    <property type="entry name" value="GlyoxalaseI/FosfomycinResist"/>
</dbReference>
<dbReference type="PANTHER" id="PTHR21366:SF22">
    <property type="entry name" value="VOC DOMAIN-CONTAINING PROTEIN"/>
    <property type="match status" value="1"/>
</dbReference>
<evidence type="ECO:0000313" key="3">
    <source>
        <dbReference type="Proteomes" id="UP000191110"/>
    </source>
</evidence>
<comment type="caution">
    <text evidence="2">The sequence shown here is derived from an EMBL/GenBank/DDBJ whole genome shotgun (WGS) entry which is preliminary data.</text>
</comment>
<dbReference type="InterPro" id="IPR029068">
    <property type="entry name" value="Glyas_Bleomycin-R_OHBP_Dase"/>
</dbReference>
<dbReference type="InterPro" id="IPR004360">
    <property type="entry name" value="Glyas_Fos-R_dOase_dom"/>
</dbReference>
<organism evidence="2 3">
    <name type="scientific">Solemya pervernicosa gill symbiont</name>
    <dbReference type="NCBI Taxonomy" id="642797"/>
    <lineage>
        <taxon>Bacteria</taxon>
        <taxon>Pseudomonadati</taxon>
        <taxon>Pseudomonadota</taxon>
        <taxon>Gammaproteobacteria</taxon>
        <taxon>sulfur-oxidizing symbionts</taxon>
    </lineage>
</organism>
<dbReference type="Proteomes" id="UP000191110">
    <property type="component" value="Unassembled WGS sequence"/>
</dbReference>
<dbReference type="SUPFAM" id="SSF54593">
    <property type="entry name" value="Glyoxalase/Bleomycin resistance protein/Dihydroxybiphenyl dioxygenase"/>
    <property type="match status" value="1"/>
</dbReference>
<reference evidence="2 3" key="1">
    <citation type="submission" date="2016-11" db="EMBL/GenBank/DDBJ databases">
        <title>Mixed transmission modes and dynamic genome evolution in an obligate animal-bacterial symbiosis.</title>
        <authorList>
            <person name="Russell S.L."/>
            <person name="Corbett-Detig R.B."/>
            <person name="Cavanaugh C.M."/>
        </authorList>
    </citation>
    <scope>NUCLEOTIDE SEQUENCE [LARGE SCALE GENOMIC DNA]</scope>
    <source>
        <strain evidence="2">Sveles-Q1</strain>
    </source>
</reference>
<gene>
    <name evidence="2" type="ORF">BOW53_04705</name>
</gene>
<dbReference type="AlphaFoldDB" id="A0A1T2L7X2"/>
<dbReference type="Pfam" id="PF00903">
    <property type="entry name" value="Glyoxalase"/>
    <property type="match status" value="1"/>
</dbReference>
<dbReference type="Gene3D" id="3.10.180.10">
    <property type="entry name" value="2,3-Dihydroxybiphenyl 1,2-Dioxygenase, domain 1"/>
    <property type="match status" value="1"/>
</dbReference>
<accession>A0A1T2L7X2</accession>
<dbReference type="PANTHER" id="PTHR21366">
    <property type="entry name" value="GLYOXALASE FAMILY PROTEIN"/>
    <property type="match status" value="1"/>
</dbReference>
<evidence type="ECO:0000313" key="2">
    <source>
        <dbReference type="EMBL" id="OOZ41209.1"/>
    </source>
</evidence>
<protein>
    <submittedName>
        <fullName evidence="2">Glyoxalase</fullName>
    </submittedName>
</protein>
<dbReference type="InterPro" id="IPR037523">
    <property type="entry name" value="VOC_core"/>
</dbReference>
<dbReference type="CDD" id="cd07245">
    <property type="entry name" value="VOC_like"/>
    <property type="match status" value="1"/>
</dbReference>
<evidence type="ECO:0000259" key="1">
    <source>
        <dbReference type="PROSITE" id="PS51819"/>
    </source>
</evidence>
<keyword evidence="3" id="KW-1185">Reference proteome</keyword>
<sequence>MSGMVSLHHVSLIVEDTERALAFYTGLLEIESCYRPELSFPGAWLQLGEQQIHLLELPSPDSGVARPDHVGRDRHLAMAVTDLDAVKRRLEQAGISYTSSQSGRLAIFCRDPDGNGVELIG</sequence>
<feature type="domain" description="VOC" evidence="1">
    <location>
        <begin position="6"/>
        <end position="121"/>
    </location>
</feature>
<dbReference type="EMBL" id="MPRL01000013">
    <property type="protein sequence ID" value="OOZ41209.1"/>
    <property type="molecule type" value="Genomic_DNA"/>
</dbReference>
<dbReference type="OrthoDB" id="9804944at2"/>
<dbReference type="PROSITE" id="PS51819">
    <property type="entry name" value="VOC"/>
    <property type="match status" value="1"/>
</dbReference>